<comment type="caution">
    <text evidence="2">The sequence shown here is derived from an EMBL/GenBank/DDBJ whole genome shotgun (WGS) entry which is preliminary data.</text>
</comment>
<dbReference type="EMBL" id="AHZP02000616">
    <property type="protein sequence ID" value="KYK70080.1"/>
    <property type="molecule type" value="Genomic_DNA"/>
</dbReference>
<dbReference type="Proteomes" id="UP000075225">
    <property type="component" value="Unassembled WGS sequence"/>
</dbReference>
<evidence type="ECO:0000256" key="1">
    <source>
        <dbReference type="SAM" id="MobiDB-lite"/>
    </source>
</evidence>
<sequence length="80" mass="8827">MPVLTHCSLHTRGEGDCPETDKRRAKTKSDTETDGEEKEKETDGEGERGECGGGVGVEDVGRFRLFDRHRLVELLPEGLA</sequence>
<name>A0A151HLB4_TOXGO</name>
<evidence type="ECO:0000313" key="3">
    <source>
        <dbReference type="Proteomes" id="UP000075225"/>
    </source>
</evidence>
<feature type="non-terminal residue" evidence="2">
    <location>
        <position position="80"/>
    </location>
</feature>
<reference evidence="3" key="1">
    <citation type="submission" date="2016-03" db="EMBL/GenBank/DDBJ databases">
        <authorList>
            <person name="Sibley D."/>
            <person name="Venepally P."/>
            <person name="Karamycheva S."/>
            <person name="Hadjithomas M."/>
            <person name="Khan A."/>
            <person name="Brunk B."/>
            <person name="Roos D."/>
            <person name="Caler E."/>
            <person name="Lorenzi H."/>
        </authorList>
    </citation>
    <scope>NUCLEOTIDE SEQUENCE [LARGE SCALE GENOMIC DNA]</scope>
    <source>
        <strain evidence="3">TgCatPRC2</strain>
    </source>
</reference>
<dbReference type="AlphaFoldDB" id="A0A151HLB4"/>
<feature type="compositionally biased region" description="Basic and acidic residues" evidence="1">
    <location>
        <begin position="11"/>
        <end position="50"/>
    </location>
</feature>
<gene>
    <name evidence="2" type="ORF">TGPRC2_310118A</name>
</gene>
<protein>
    <submittedName>
        <fullName evidence="2">Uncharacterized protein</fullName>
    </submittedName>
</protein>
<dbReference type="VEuPathDB" id="ToxoDB:TGPRC2_310118A"/>
<feature type="region of interest" description="Disordered" evidence="1">
    <location>
        <begin position="1"/>
        <end position="54"/>
    </location>
</feature>
<evidence type="ECO:0000313" key="2">
    <source>
        <dbReference type="EMBL" id="KYK70080.1"/>
    </source>
</evidence>
<proteinExistence type="predicted"/>
<accession>A0A151HLB4</accession>
<organism evidence="2 3">
    <name type="scientific">Toxoplasma gondii TgCatPRC2</name>
    <dbReference type="NCBI Taxonomy" id="1130821"/>
    <lineage>
        <taxon>Eukaryota</taxon>
        <taxon>Sar</taxon>
        <taxon>Alveolata</taxon>
        <taxon>Apicomplexa</taxon>
        <taxon>Conoidasida</taxon>
        <taxon>Coccidia</taxon>
        <taxon>Eucoccidiorida</taxon>
        <taxon>Eimeriorina</taxon>
        <taxon>Sarcocystidae</taxon>
        <taxon>Toxoplasma</taxon>
    </lineage>
</organism>